<gene>
    <name evidence="3" type="ORF">VU01_10248</name>
</gene>
<dbReference type="Gene3D" id="2.10.10.90">
    <property type="match status" value="1"/>
</dbReference>
<feature type="signal peptide" evidence="2">
    <location>
        <begin position="1"/>
        <end position="25"/>
    </location>
</feature>
<name>A0A444JGR5_9BACT</name>
<evidence type="ECO:0000256" key="1">
    <source>
        <dbReference type="SAM" id="MobiDB-lite"/>
    </source>
</evidence>
<feature type="region of interest" description="Disordered" evidence="1">
    <location>
        <begin position="2079"/>
        <end position="2109"/>
    </location>
</feature>
<sequence>MKKILRTTVYSLVGVAFLLPQAGFAADVCSQGLGIPPFLSSGAKPNLLMVLDNSGSMLDAAYSKSGVLLDTSGTPIVSSGGTELTYQRCLDGDYDISEYDNKGIEIAPPLATVIGYEEAKTYGGYFKNDQWYQWKWNAGAYAYSSWQSGIEYTTGDRVYDYGNIYVATSTGTSVGNTLDKDTGVDWDHIFYLPRWTNGTMYAAGSFVWYSNQLYYTATGGTSNDADDTNGLKLPDDTGITDWTAVDSTWLAKDYASGDIVTYEGIYYQALADVGSTDAKPGEDNGTKWQSLRQGAFEKIDVTDACSGVEATGTKYTRTDAMCLTLEEAVIPKKVTSFAARGNFLNWVMASKFDVEKKILTGGKFNYDEKVMVAEHRGCSGSRFLKQVKLDSGKFLSLGVRGSKYSADDPLMWDRIDTKDDTARLEILAVTDAGFKPSAECQEMIDTITTKEQSGANWSSAITACLDTFPNHDDAITHQRPMLNHSLQFCSKVDTDNLRDVSVIENECGDLYRGIQTANPAQPPYDPSELEPEFGAYICFGIYDAAVSPEERAGYVGRCWEPASGQFKTCEPKPASLENACTGDPCAYTGTDGNLYLNETPVNGSVRYNYKCTDLGQNANQRDEFGCKKQNGDVAGSRNYWERQYMWYFESIGSYIGTCTEGQVADGVTPADWENAADTAAVEECIIQASIDYCNDTSVPEVIDPSDQAGNTTTTWNIPGVLTDSQILVQLGGNYPLSVMKGYIEEPDRPEGIIQSVARDLRLGLMSFNDVGAATECSATYLTDGIQRFCPMENKDGATLLSKIEDGDWVIDSDTTYQSGKRRHVDDVAQAINDIQATSWTPLGEALYSALGYYTQNSKLCLNCTARDSNGVCLDTPGNCLDFATDDDPVQYWCQDNHILVITEGESTADINTDVTTFLPTGSESYITPRLSDCDCHPDNKDANGDCLPDSFTGDGDNTDVQCTGSIYSSTYLDDMTWWGQHSYSLFKNRCVADPDGNETEKNNIFTHVVTTGALAADGGTECSPDTLMQNAAVNGGTEKYYSGEDPQQLEDNLYAVLGNIMTRASSGAAASVISNSRSGDGAIYQALFWPRKDNGILDDKGNEGTISWAGNINALFMNSYNVIFEDTNQDGKFDPNEDVNGNSVLDPGEDANDNEVLEEGADKRISLYFSNNVNKVRGCYDLLNSVGQCPFDPVEPCNAGDYCVEIEDIKYLWSANEQLRKMDDPSKRRIFTWNDFNNNGIVDDGGLVDSDGETFVLETGKDWADINQNLVSGDRGPATDDFVTSDDYGTFIGYNAAQAEDERAQDAMDALIEWLQGKDSLVDESSDMLSEGGNENGRLDKSLRSRQYRFVEKDAAGNVVKTEDTEWRLGDVIHSSPITVSKPAENFHLIYRDPTYNEFVKKWSGRRTVVYFGGNDGMLHAVNSGFYSDEDRQFFCSEGYTGQAKPGGDCKTDSPNEYNLGEELWAYIPYNLQPHLKCLADNFYEHKYFVDLEPRIADVQIFEEDADHPGGWGTILIGGMRFGGAPIAAEDLNGLDGSNNGIHDLREFSSSYFILDITNPVNPKVLGELTRTTESTYVDLNYTTSSPTIAVMRKGDKNAAESAWYLVMGNGPAEQDGSNNPGVQGKIAVLPLEWLLGPVANWTEGVPTTVPLGGKKAIRIPDQLPVTASDGGAFPVPIADNGGYISNLISMDYDIDLTAPDNLGARYTTDAVYFGTVDGTDFAKYSDAALENIYPNSNPENLGDQWYWNGGGRVFRLVTKMGLTPNEWTRPPGLTDDTNSQGAIRMLMDVKGPVTGGPSAGYDEEGKNFWIYVGTGRFYDTKDKTDDGRCLDADTICKSRTQKALFGLKEPIKDGHDLIGSSSVCKDNVFTWGTIEWNISDWGTGTDGATEKNIEDQSHLVPGGPLPGGAPPGQRGLMRTDNILVYSNEGFLSCWHLKTKDDYSYKILWGPSMTNDLNCFPGGESGPIFDPDLQGGHYTIDKLQDYIAGDGCTVAADGRFYTSGLDGWYHVFHDPRERDLNSSLLFDKKLFFSTYQPYNDKCKAEGRSFLYKLYYTTGTGAWTDLIDFGDGTSTADKGAGRAAHGLGVGGKDVPDDKTEEGDYDGSDRVHEFKSPVRGLATVGSAGAAGSGGEFYAEKPDKVKRESNKLNWSDRCGVQE</sequence>
<evidence type="ECO:0000313" key="4">
    <source>
        <dbReference type="Proteomes" id="UP000288892"/>
    </source>
</evidence>
<proteinExistence type="predicted"/>
<keyword evidence="2" id="KW-0732">Signal</keyword>
<evidence type="ECO:0000256" key="2">
    <source>
        <dbReference type="SAM" id="SignalP"/>
    </source>
</evidence>
<organism evidence="3 4">
    <name type="scientific">Candidatus Electrothrix marina</name>
    <dbReference type="NCBI Taxonomy" id="1859130"/>
    <lineage>
        <taxon>Bacteria</taxon>
        <taxon>Pseudomonadati</taxon>
        <taxon>Thermodesulfobacteriota</taxon>
        <taxon>Desulfobulbia</taxon>
        <taxon>Desulfobulbales</taxon>
        <taxon>Desulfobulbaceae</taxon>
        <taxon>Candidatus Electrothrix</taxon>
    </lineage>
</organism>
<feature type="chain" id="PRO_5019359852" evidence="2">
    <location>
        <begin position="26"/>
        <end position="2159"/>
    </location>
</feature>
<dbReference type="Proteomes" id="UP000288892">
    <property type="component" value="Unassembled WGS sequence"/>
</dbReference>
<accession>A0A444JGR5</accession>
<comment type="caution">
    <text evidence="3">The sequence shown here is derived from an EMBL/GenBank/DDBJ whole genome shotgun (WGS) entry which is preliminary data.</text>
</comment>
<evidence type="ECO:0000313" key="3">
    <source>
        <dbReference type="EMBL" id="RWX52265.1"/>
    </source>
</evidence>
<reference evidence="3 4" key="1">
    <citation type="submission" date="2017-01" db="EMBL/GenBank/DDBJ databases">
        <title>The cable genome- insights into the physiology and evolution of filamentous bacteria capable of sulfide oxidation via long distance electron transfer.</title>
        <authorList>
            <person name="Schreiber L."/>
            <person name="Bjerg J.T."/>
            <person name="Boggild A."/>
            <person name="Van De Vossenberg J."/>
            <person name="Meysman F."/>
            <person name="Nielsen L.P."/>
            <person name="Schramm A."/>
            <person name="Kjeldsen K.U."/>
        </authorList>
    </citation>
    <scope>NUCLEOTIDE SEQUENCE [LARGE SCALE GENOMIC DNA]</scope>
    <source>
        <strain evidence="3">A5</strain>
    </source>
</reference>
<dbReference type="EMBL" id="MTKS01000024">
    <property type="protein sequence ID" value="RWX52265.1"/>
    <property type="molecule type" value="Genomic_DNA"/>
</dbReference>
<keyword evidence="4" id="KW-1185">Reference proteome</keyword>
<protein>
    <submittedName>
        <fullName evidence="3">PilC beta-propeller domain-containing protein</fullName>
    </submittedName>
</protein>